<name>A0A1X0N5Q7_9PSED</name>
<evidence type="ECO:0008006" key="3">
    <source>
        <dbReference type="Google" id="ProtNLM"/>
    </source>
</evidence>
<protein>
    <recommendedName>
        <fullName evidence="3">DUF2789 domain-containing protein</fullName>
    </recommendedName>
</protein>
<proteinExistence type="predicted"/>
<dbReference type="InterPro" id="IPR038086">
    <property type="entry name" value="DUF2789_sf"/>
</dbReference>
<accession>A0A1X0N5Q7</accession>
<dbReference type="OrthoDB" id="5828847at2"/>
<dbReference type="AlphaFoldDB" id="A0A1X0N5Q7"/>
<dbReference type="Proteomes" id="UP000192815">
    <property type="component" value="Unassembled WGS sequence"/>
</dbReference>
<organism evidence="1 2">
    <name type="scientific">Pseudomonas floridensis</name>
    <dbReference type="NCBI Taxonomy" id="1958950"/>
    <lineage>
        <taxon>Bacteria</taxon>
        <taxon>Pseudomonadati</taxon>
        <taxon>Pseudomonadota</taxon>
        <taxon>Gammaproteobacteria</taxon>
        <taxon>Pseudomonadales</taxon>
        <taxon>Pseudomonadaceae</taxon>
        <taxon>Pseudomonas</taxon>
    </lineage>
</organism>
<dbReference type="Gene3D" id="1.10.10.1130">
    <property type="entry name" value="Uncharacterised protein PF10982, DUF2789"/>
    <property type="match status" value="1"/>
</dbReference>
<dbReference type="RefSeq" id="WP_083183316.1">
    <property type="nucleotide sequence ID" value="NZ_CBCRZR010000025.1"/>
</dbReference>
<dbReference type="EMBL" id="MUIO01000044">
    <property type="protein sequence ID" value="ORC58876.1"/>
    <property type="molecule type" value="Genomic_DNA"/>
</dbReference>
<comment type="caution">
    <text evidence="1">The sequence shown here is derived from an EMBL/GenBank/DDBJ whole genome shotgun (WGS) entry which is preliminary data.</text>
</comment>
<dbReference type="InterPro" id="IPR021250">
    <property type="entry name" value="DUF2789"/>
</dbReference>
<sequence length="78" mass="8675">MELPNPDLPGLFTQLGLENDQPSIDAFAAAHRLPDGVKLIDADFWTPQQAAFLQEELRKDAEWAPVVDELNVLLHNPA</sequence>
<evidence type="ECO:0000313" key="2">
    <source>
        <dbReference type="Proteomes" id="UP000192815"/>
    </source>
</evidence>
<dbReference type="Pfam" id="PF10982">
    <property type="entry name" value="DUF2789"/>
    <property type="match status" value="1"/>
</dbReference>
<dbReference type="STRING" id="1958950.BZK31_12970"/>
<reference evidence="2" key="1">
    <citation type="submission" date="2017-02" db="EMBL/GenBank/DDBJ databases">
        <title>Pseudomonas floridae sp. nov., a novel pathogenic bacterial species isolated from tomato.</title>
        <authorList>
            <person name="Timilsina S."/>
            <person name="Vallad G.E."/>
            <person name="Jones J.B."/>
        </authorList>
    </citation>
    <scope>NUCLEOTIDE SEQUENCE [LARGE SCALE GENOMIC DNA]</scope>
    <source>
        <strain evidence="2">GEV388</strain>
    </source>
</reference>
<gene>
    <name evidence="1" type="ORF">BZK31_12970</name>
</gene>
<keyword evidence="2" id="KW-1185">Reference proteome</keyword>
<evidence type="ECO:0000313" key="1">
    <source>
        <dbReference type="EMBL" id="ORC58876.1"/>
    </source>
</evidence>